<evidence type="ECO:0000313" key="3">
    <source>
        <dbReference type="Proteomes" id="UP000596660"/>
    </source>
</evidence>
<name>A0A803LDB0_CHEQI</name>
<dbReference type="PANTHER" id="PTHR35277:SF10">
    <property type="entry name" value="OS09G0363700 PROTEIN"/>
    <property type="match status" value="1"/>
</dbReference>
<dbReference type="PANTHER" id="PTHR35277">
    <property type="entry name" value="OS09G0363700 PROTEIN"/>
    <property type="match status" value="1"/>
</dbReference>
<feature type="compositionally biased region" description="Basic residues" evidence="1">
    <location>
        <begin position="26"/>
        <end position="38"/>
    </location>
</feature>
<keyword evidence="3" id="KW-1185">Reference proteome</keyword>
<dbReference type="OMA" id="MGHHEKS"/>
<dbReference type="AlphaFoldDB" id="A0A803LDB0"/>
<accession>A0A803LDB0</accession>
<evidence type="ECO:0000256" key="1">
    <source>
        <dbReference type="SAM" id="MobiDB-lite"/>
    </source>
</evidence>
<proteinExistence type="predicted"/>
<sequence length="85" mass="9768">MTEKEKEVKCLDFFEKTKEDIEALFHHKSPASPRHHKETHGTSDDIDESTPVDEIKAPNLFERVKEEVEAIVGAIHPKKDSKDDK</sequence>
<dbReference type="Gramene" id="AUR62009849-RA">
    <property type="protein sequence ID" value="AUR62009849-RA:cds"/>
    <property type="gene ID" value="AUR62009849"/>
</dbReference>
<organism evidence="2 3">
    <name type="scientific">Chenopodium quinoa</name>
    <name type="common">Quinoa</name>
    <dbReference type="NCBI Taxonomy" id="63459"/>
    <lineage>
        <taxon>Eukaryota</taxon>
        <taxon>Viridiplantae</taxon>
        <taxon>Streptophyta</taxon>
        <taxon>Embryophyta</taxon>
        <taxon>Tracheophyta</taxon>
        <taxon>Spermatophyta</taxon>
        <taxon>Magnoliopsida</taxon>
        <taxon>eudicotyledons</taxon>
        <taxon>Gunneridae</taxon>
        <taxon>Pentapetalae</taxon>
        <taxon>Caryophyllales</taxon>
        <taxon>Chenopodiaceae</taxon>
        <taxon>Chenopodioideae</taxon>
        <taxon>Atripliceae</taxon>
        <taxon>Chenopodium</taxon>
    </lineage>
</organism>
<evidence type="ECO:0000313" key="2">
    <source>
        <dbReference type="EnsemblPlants" id="AUR62009849-RA:cds"/>
    </source>
</evidence>
<reference evidence="2" key="2">
    <citation type="submission" date="2021-03" db="UniProtKB">
        <authorList>
            <consortium name="EnsemblPlants"/>
        </authorList>
    </citation>
    <scope>IDENTIFICATION</scope>
</reference>
<feature type="region of interest" description="Disordered" evidence="1">
    <location>
        <begin position="26"/>
        <end position="57"/>
    </location>
</feature>
<protein>
    <submittedName>
        <fullName evidence="2">Uncharacterized protein</fullName>
    </submittedName>
</protein>
<dbReference type="Proteomes" id="UP000596660">
    <property type="component" value="Unplaced"/>
</dbReference>
<dbReference type="EnsemblPlants" id="AUR62009849-RA">
    <property type="protein sequence ID" value="AUR62009849-RA:cds"/>
    <property type="gene ID" value="AUR62009849"/>
</dbReference>
<reference evidence="2" key="1">
    <citation type="journal article" date="2017" name="Nature">
        <title>The genome of Chenopodium quinoa.</title>
        <authorList>
            <person name="Jarvis D.E."/>
            <person name="Ho Y.S."/>
            <person name="Lightfoot D.J."/>
            <person name="Schmoeckel S.M."/>
            <person name="Li B."/>
            <person name="Borm T.J.A."/>
            <person name="Ohyanagi H."/>
            <person name="Mineta K."/>
            <person name="Michell C.T."/>
            <person name="Saber N."/>
            <person name="Kharbatia N.M."/>
            <person name="Rupper R.R."/>
            <person name="Sharp A.R."/>
            <person name="Dally N."/>
            <person name="Boughton B.A."/>
            <person name="Woo Y.H."/>
            <person name="Gao G."/>
            <person name="Schijlen E.G.W.M."/>
            <person name="Guo X."/>
            <person name="Momin A.A."/>
            <person name="Negrao S."/>
            <person name="Al-Babili S."/>
            <person name="Gehring C."/>
            <person name="Roessner U."/>
            <person name="Jung C."/>
            <person name="Murphy K."/>
            <person name="Arold S.T."/>
            <person name="Gojobori T."/>
            <person name="van der Linden C.G."/>
            <person name="van Loo E.N."/>
            <person name="Jellen E.N."/>
            <person name="Maughan P.J."/>
            <person name="Tester M."/>
        </authorList>
    </citation>
    <scope>NUCLEOTIDE SEQUENCE [LARGE SCALE GENOMIC DNA]</scope>
    <source>
        <strain evidence="2">cv. PI 614886</strain>
    </source>
</reference>